<accession>T2KQC9</accession>
<name>T2KQC9_FORAG</name>
<proteinExistence type="predicted"/>
<dbReference type="STRING" id="1347342.BN863_29960"/>
<evidence type="ECO:0000313" key="2">
    <source>
        <dbReference type="Proteomes" id="UP000016160"/>
    </source>
</evidence>
<dbReference type="OrthoDB" id="9778292at2"/>
<organism evidence="1 2">
    <name type="scientific">Formosa agariphila (strain DSM 15362 / KCTC 12365 / LMG 23005 / KMM 3901 / M-2Alg 35-1)</name>
    <dbReference type="NCBI Taxonomy" id="1347342"/>
    <lineage>
        <taxon>Bacteria</taxon>
        <taxon>Pseudomonadati</taxon>
        <taxon>Bacteroidota</taxon>
        <taxon>Flavobacteriia</taxon>
        <taxon>Flavobacteriales</taxon>
        <taxon>Flavobacteriaceae</taxon>
        <taxon>Formosa</taxon>
    </lineage>
</organism>
<dbReference type="EMBL" id="HG315671">
    <property type="protein sequence ID" value="CDF80708.1"/>
    <property type="molecule type" value="Genomic_DNA"/>
</dbReference>
<dbReference type="Gene3D" id="1.10.287.130">
    <property type="match status" value="1"/>
</dbReference>
<keyword evidence="2" id="KW-1185">Reference proteome</keyword>
<dbReference type="Proteomes" id="UP000016160">
    <property type="component" value="Chromosome"/>
</dbReference>
<protein>
    <submittedName>
        <fullName evidence="1">Arginine/ornithine transport system ATPase</fullName>
    </submittedName>
</protein>
<sequence length="52" mass="5946">MYNNINEELKHLFYGSPEIKSKLSALEHDVVSSHISPVKAAQSIMESFKKIR</sequence>
<dbReference type="PATRIC" id="fig|1347342.6.peg.3015"/>
<dbReference type="AlphaFoldDB" id="T2KQC9"/>
<gene>
    <name evidence="1" type="ORF">BN863_29960</name>
</gene>
<reference evidence="1 2" key="1">
    <citation type="journal article" date="2013" name="Appl. Environ. Microbiol.">
        <title>The genome of the alga-associated marine flavobacterium Formosa agariphila KMM 3901T reveals a broad potential for degradation of algal polysaccharides.</title>
        <authorList>
            <person name="Mann A.J."/>
            <person name="Hahnke R.L."/>
            <person name="Huang S."/>
            <person name="Werner J."/>
            <person name="Xing P."/>
            <person name="Barbeyron T."/>
            <person name="Huettel B."/>
            <person name="Stueber K."/>
            <person name="Reinhardt R."/>
            <person name="Harder J."/>
            <person name="Gloeckner F.O."/>
            <person name="Amann R.I."/>
            <person name="Teeling H."/>
        </authorList>
    </citation>
    <scope>NUCLEOTIDE SEQUENCE [LARGE SCALE GENOMIC DNA]</scope>
    <source>
        <strain evidence="2">DSM 15362 / KCTC 12365 / LMG 23005 / KMM 3901</strain>
    </source>
</reference>
<evidence type="ECO:0000313" key="1">
    <source>
        <dbReference type="EMBL" id="CDF80708.1"/>
    </source>
</evidence>
<dbReference type="HOGENOM" id="CLU_3080133_0_0_10"/>